<keyword evidence="2" id="KW-1185">Reference proteome</keyword>
<dbReference type="RefSeq" id="WP_091517027.1">
    <property type="nucleotide sequence ID" value="NZ_FOLE01000024.1"/>
</dbReference>
<gene>
    <name evidence="1" type="ORF">SAMN05421780_12413</name>
</gene>
<evidence type="ECO:0000313" key="1">
    <source>
        <dbReference type="EMBL" id="SFD02689.1"/>
    </source>
</evidence>
<dbReference type="STRING" id="927664.SAMN05421780_12413"/>
<dbReference type="AlphaFoldDB" id="A0A1I1NYL9"/>
<organism evidence="1 2">
    <name type="scientific">Flexibacter flexilis DSM 6793</name>
    <dbReference type="NCBI Taxonomy" id="927664"/>
    <lineage>
        <taxon>Bacteria</taxon>
        <taxon>Pseudomonadati</taxon>
        <taxon>Bacteroidota</taxon>
        <taxon>Cytophagia</taxon>
        <taxon>Cytophagales</taxon>
        <taxon>Flexibacteraceae</taxon>
        <taxon>Flexibacter</taxon>
    </lineage>
</organism>
<dbReference type="Proteomes" id="UP000199514">
    <property type="component" value="Unassembled WGS sequence"/>
</dbReference>
<protein>
    <submittedName>
        <fullName evidence="1">Uncharacterized protein</fullName>
    </submittedName>
</protein>
<dbReference type="EMBL" id="FOLE01000024">
    <property type="protein sequence ID" value="SFD02689.1"/>
    <property type="molecule type" value="Genomic_DNA"/>
</dbReference>
<name>A0A1I1NYL9_9BACT</name>
<sequence length="150" mass="16575">MKTLETVRVITLDFAFGLLGENEANKGKNYISGDGRTIGGSLTKEVTIETDWKYLIGFMTTIYPIQARVNLGQLKVGSDSDYLPEGLWLNSINTLSSAKIEERIWPLKLDVNQDKIRATLNDATQAASFAAAAIQNYSVQLAFVLQKSNK</sequence>
<evidence type="ECO:0000313" key="2">
    <source>
        <dbReference type="Proteomes" id="UP000199514"/>
    </source>
</evidence>
<reference evidence="1 2" key="1">
    <citation type="submission" date="2016-10" db="EMBL/GenBank/DDBJ databases">
        <authorList>
            <person name="de Groot N.N."/>
        </authorList>
    </citation>
    <scope>NUCLEOTIDE SEQUENCE [LARGE SCALE GENOMIC DNA]</scope>
    <source>
        <strain evidence="1 2">DSM 6793</strain>
    </source>
</reference>
<accession>A0A1I1NYL9</accession>
<proteinExistence type="predicted"/>